<dbReference type="AlphaFoldDB" id="A0A7G9Z0P8"/>
<feature type="transmembrane region" description="Helical" evidence="1">
    <location>
        <begin position="21"/>
        <end position="39"/>
    </location>
</feature>
<name>A0A7G9Z0P8_9EURY</name>
<sequence>MVRTRYSENRKSRELPQKTKIFFYTLAGTFFFIIAIWLTRPLWHWLFMMFYVYPVIIEVFVIATIISGLYWHFIGHDAGTIFVVIAIIGLIAGGVFAGIFSQTYLSDNLAVSEISELPNSELDTIRIMPLTVSERYARDALQYPRYKLGTGDIVFINRTPHWEYTLIPDGFINVFKLKNRGAVYVDMTTTQKNTQIIEQYMQIGEGMAISDWISWKLYKEQYWVTYEDTYVIPYENDLYIAVPIVSYSVKYRDLVLYTAPQWGGIALINSAGNIQFLKPSEALENPVLKEQKLFPEKLTRYYVNSFRYKHGIVNKWFYHVEQLEIAEVPGQKNEQPFLINTEEGMKWIITCEPYGEAHGIFKIYVMDARTGAIQSLTQSKQAALLGPVKSTDYLRKANPIVDWSRFILVEPIPVILNNTLYWHVRVVPDDASGISYTAMVDALTTDVAELKTEKELRDYLTGEHITDISPEFKEGAAIVIIIQEDGIEKNRIEVYPNQTFVVIPIDEDEKRNSTN</sequence>
<dbReference type="EMBL" id="MT631553">
    <property type="protein sequence ID" value="QNO53832.1"/>
    <property type="molecule type" value="Genomic_DNA"/>
</dbReference>
<gene>
    <name evidence="2" type="ORF">ALDDBJOO_00008</name>
</gene>
<keyword evidence="1" id="KW-1133">Transmembrane helix</keyword>
<evidence type="ECO:0000256" key="1">
    <source>
        <dbReference type="SAM" id="Phobius"/>
    </source>
</evidence>
<feature type="transmembrane region" description="Helical" evidence="1">
    <location>
        <begin position="45"/>
        <end position="71"/>
    </location>
</feature>
<protein>
    <submittedName>
        <fullName evidence="2">Uncharacterized protein</fullName>
    </submittedName>
</protein>
<reference evidence="2" key="1">
    <citation type="submission" date="2020-06" db="EMBL/GenBank/DDBJ databases">
        <title>Unique genomic features of the anaerobic methanotrophic archaea.</title>
        <authorList>
            <person name="Chadwick G.L."/>
            <person name="Skennerton C.T."/>
            <person name="Laso-Perez R."/>
            <person name="Leu A.O."/>
            <person name="Speth D.R."/>
            <person name="Yu H."/>
            <person name="Morgan-Lang C."/>
            <person name="Hatzenpichler R."/>
            <person name="Goudeau D."/>
            <person name="Malmstrom R."/>
            <person name="Brazelton W.J."/>
            <person name="Woyke T."/>
            <person name="Hallam S.J."/>
            <person name="Tyson G.W."/>
            <person name="Wegener G."/>
            <person name="Boetius A."/>
            <person name="Orphan V."/>
        </authorList>
    </citation>
    <scope>NUCLEOTIDE SEQUENCE</scope>
</reference>
<organism evidence="2">
    <name type="scientific">Candidatus Methanophagaceae archaeon ANME-1 ERB6</name>
    <dbReference type="NCBI Taxonomy" id="2759912"/>
    <lineage>
        <taxon>Archaea</taxon>
        <taxon>Methanobacteriati</taxon>
        <taxon>Methanobacteriota</taxon>
        <taxon>Stenosarchaea group</taxon>
        <taxon>Methanomicrobia</taxon>
        <taxon>Candidatus Methanophagales</taxon>
        <taxon>Candidatus Methanophagaceae</taxon>
    </lineage>
</organism>
<proteinExistence type="predicted"/>
<keyword evidence="1" id="KW-0472">Membrane</keyword>
<evidence type="ECO:0000313" key="2">
    <source>
        <dbReference type="EMBL" id="QNO53832.1"/>
    </source>
</evidence>
<keyword evidence="1" id="KW-0812">Transmembrane</keyword>
<feature type="transmembrane region" description="Helical" evidence="1">
    <location>
        <begin position="78"/>
        <end position="100"/>
    </location>
</feature>
<accession>A0A7G9Z0P8</accession>